<dbReference type="InterPro" id="IPR044666">
    <property type="entry name" value="Cyclophilin_A-like"/>
</dbReference>
<evidence type="ECO:0000256" key="3">
    <source>
        <dbReference type="ARBA" id="ARBA00023235"/>
    </source>
</evidence>
<evidence type="ECO:0000313" key="7">
    <source>
        <dbReference type="Proteomes" id="UP000515856"/>
    </source>
</evidence>
<dbReference type="EC" id="5.2.1.8" evidence="4"/>
<reference evidence="6 7" key="1">
    <citation type="submission" date="2020-08" db="EMBL/GenBank/DDBJ databases">
        <authorList>
            <person name="Liu C."/>
            <person name="Sun Q."/>
        </authorList>
    </citation>
    <scope>NUCLEOTIDE SEQUENCE [LARGE SCALE GENOMIC DNA]</scope>
    <source>
        <strain evidence="6 7">NSJ-61</strain>
    </source>
</reference>
<dbReference type="InterPro" id="IPR020892">
    <property type="entry name" value="Cyclophilin-type_PPIase_CS"/>
</dbReference>
<dbReference type="SUPFAM" id="SSF50891">
    <property type="entry name" value="Cyclophilin-like"/>
    <property type="match status" value="1"/>
</dbReference>
<feature type="domain" description="PPIase cyclophilin-type" evidence="5">
    <location>
        <begin position="48"/>
        <end position="201"/>
    </location>
</feature>
<dbReference type="Pfam" id="PF00160">
    <property type="entry name" value="Pro_isomerase"/>
    <property type="match status" value="1"/>
</dbReference>
<accession>A0A7G9GPJ6</accession>
<dbReference type="CDD" id="cd00317">
    <property type="entry name" value="cyclophilin"/>
    <property type="match status" value="1"/>
</dbReference>
<dbReference type="InterPro" id="IPR029000">
    <property type="entry name" value="Cyclophilin-like_dom_sf"/>
</dbReference>
<protein>
    <recommendedName>
        <fullName evidence="4">Peptidyl-prolyl cis-trans isomerase</fullName>
        <shortName evidence="4">PPIase</shortName>
        <ecNumber evidence="4">5.2.1.8</ecNumber>
    </recommendedName>
</protein>
<keyword evidence="3 4" id="KW-0413">Isomerase</keyword>
<dbReference type="GO" id="GO:0003755">
    <property type="term" value="F:peptidyl-prolyl cis-trans isomerase activity"/>
    <property type="evidence" value="ECO:0007669"/>
    <property type="project" value="UniProtKB-UniRule"/>
</dbReference>
<keyword evidence="2 4" id="KW-0697">Rotamase</keyword>
<dbReference type="PANTHER" id="PTHR45625">
    <property type="entry name" value="PEPTIDYL-PROLYL CIS-TRANS ISOMERASE-RELATED"/>
    <property type="match status" value="1"/>
</dbReference>
<comment type="catalytic activity">
    <reaction evidence="4">
        <text>[protein]-peptidylproline (omega=180) = [protein]-peptidylproline (omega=0)</text>
        <dbReference type="Rhea" id="RHEA:16237"/>
        <dbReference type="Rhea" id="RHEA-COMP:10747"/>
        <dbReference type="Rhea" id="RHEA-COMP:10748"/>
        <dbReference type="ChEBI" id="CHEBI:83833"/>
        <dbReference type="ChEBI" id="CHEBI:83834"/>
        <dbReference type="EC" id="5.2.1.8"/>
    </reaction>
</comment>
<dbReference type="KEGG" id="ehn:H9Q80_01895"/>
<comment type="function">
    <text evidence="1 4">PPIases accelerate the folding of proteins. It catalyzes the cis-trans isomerization of proline imidic peptide bonds in oligopeptides.</text>
</comment>
<dbReference type="EMBL" id="CP060636">
    <property type="protein sequence ID" value="QNM12728.1"/>
    <property type="molecule type" value="Genomic_DNA"/>
</dbReference>
<evidence type="ECO:0000256" key="2">
    <source>
        <dbReference type="ARBA" id="ARBA00023110"/>
    </source>
</evidence>
<sequence>MRKVISVCMMICFMLTISACGTKETPKPTEQVSENLLKGKHHAVIDVKDYGTIELELDADTAPITVTNFVELAKDGFYDGLTFHRNIEDFMIQGGDPNGNGTGGSKHTIKGEFSANGVENNIKHERGVISMARSQDYNSASSQFFIMYEKASHLDGQYAAFGKVTKGLDVLDKLEKVKAIDNNGLVEASQQPVINSIKILD</sequence>
<dbReference type="Proteomes" id="UP000515856">
    <property type="component" value="Chromosome"/>
</dbReference>
<evidence type="ECO:0000256" key="4">
    <source>
        <dbReference type="RuleBase" id="RU363019"/>
    </source>
</evidence>
<gene>
    <name evidence="6" type="ORF">H9Q80_01895</name>
</gene>
<keyword evidence="4" id="KW-0732">Signal</keyword>
<evidence type="ECO:0000256" key="1">
    <source>
        <dbReference type="ARBA" id="ARBA00002388"/>
    </source>
</evidence>
<feature type="signal peptide" evidence="4">
    <location>
        <begin position="1"/>
        <end position="19"/>
    </location>
</feature>
<organism evidence="6 7">
    <name type="scientific">[Eubacterium] hominis</name>
    <dbReference type="NCBI Taxonomy" id="2764325"/>
    <lineage>
        <taxon>Bacteria</taxon>
        <taxon>Bacillati</taxon>
        <taxon>Bacillota</taxon>
        <taxon>Erysipelotrichia</taxon>
        <taxon>Erysipelotrichales</taxon>
        <taxon>Erysipelotrichaceae</taxon>
        <taxon>Amedibacillus</taxon>
    </lineage>
</organism>
<dbReference type="Gene3D" id="2.40.100.10">
    <property type="entry name" value="Cyclophilin-like"/>
    <property type="match status" value="1"/>
</dbReference>
<dbReference type="PROSITE" id="PS51257">
    <property type="entry name" value="PROKAR_LIPOPROTEIN"/>
    <property type="match status" value="1"/>
</dbReference>
<dbReference type="GO" id="GO:0006457">
    <property type="term" value="P:protein folding"/>
    <property type="evidence" value="ECO:0007669"/>
    <property type="project" value="InterPro"/>
</dbReference>
<dbReference type="PROSITE" id="PS00170">
    <property type="entry name" value="CSA_PPIASE_1"/>
    <property type="match status" value="1"/>
</dbReference>
<dbReference type="PRINTS" id="PR00153">
    <property type="entry name" value="CSAPPISMRASE"/>
</dbReference>
<name>A0A7G9GPJ6_9FIRM</name>
<feature type="chain" id="PRO_5039741134" description="Peptidyl-prolyl cis-trans isomerase" evidence="4">
    <location>
        <begin position="20"/>
        <end position="201"/>
    </location>
</feature>
<proteinExistence type="inferred from homology"/>
<dbReference type="PROSITE" id="PS50072">
    <property type="entry name" value="CSA_PPIASE_2"/>
    <property type="match status" value="1"/>
</dbReference>
<dbReference type="AlphaFoldDB" id="A0A7G9GPJ6"/>
<comment type="similarity">
    <text evidence="4">Belongs to the cyclophilin-type PPIase family.</text>
</comment>
<dbReference type="InterPro" id="IPR002130">
    <property type="entry name" value="Cyclophilin-type_PPIase_dom"/>
</dbReference>
<dbReference type="RefSeq" id="WP_117456225.1">
    <property type="nucleotide sequence ID" value="NZ_CP060636.1"/>
</dbReference>
<evidence type="ECO:0000259" key="5">
    <source>
        <dbReference type="PROSITE" id="PS50072"/>
    </source>
</evidence>
<dbReference type="PANTHER" id="PTHR45625:SF4">
    <property type="entry name" value="PEPTIDYLPROLYL ISOMERASE DOMAIN AND WD REPEAT-CONTAINING PROTEIN 1"/>
    <property type="match status" value="1"/>
</dbReference>
<evidence type="ECO:0000313" key="6">
    <source>
        <dbReference type="EMBL" id="QNM12728.1"/>
    </source>
</evidence>
<keyword evidence="7" id="KW-1185">Reference proteome</keyword>